<evidence type="ECO:0000313" key="2">
    <source>
        <dbReference type="Proteomes" id="UP001314263"/>
    </source>
</evidence>
<comment type="caution">
    <text evidence="1">The sequence shown here is derived from an EMBL/GenBank/DDBJ whole genome shotgun (WGS) entry which is preliminary data.</text>
</comment>
<protein>
    <recommendedName>
        <fullName evidence="3">Secreted protein</fullName>
    </recommendedName>
</protein>
<gene>
    <name evidence="1" type="ORF">CVIRNUC_006187</name>
</gene>
<proteinExistence type="predicted"/>
<dbReference type="EMBL" id="CAUYUE010000007">
    <property type="protein sequence ID" value="CAK0782992.1"/>
    <property type="molecule type" value="Genomic_DNA"/>
</dbReference>
<organism evidence="1 2">
    <name type="scientific">Coccomyxa viridis</name>
    <dbReference type="NCBI Taxonomy" id="1274662"/>
    <lineage>
        <taxon>Eukaryota</taxon>
        <taxon>Viridiplantae</taxon>
        <taxon>Chlorophyta</taxon>
        <taxon>core chlorophytes</taxon>
        <taxon>Trebouxiophyceae</taxon>
        <taxon>Trebouxiophyceae incertae sedis</taxon>
        <taxon>Coccomyxaceae</taxon>
        <taxon>Coccomyxa</taxon>
    </lineage>
</organism>
<keyword evidence="2" id="KW-1185">Reference proteome</keyword>
<accession>A0AAV1I8F1</accession>
<evidence type="ECO:0000313" key="1">
    <source>
        <dbReference type="EMBL" id="CAK0782992.1"/>
    </source>
</evidence>
<evidence type="ECO:0008006" key="3">
    <source>
        <dbReference type="Google" id="ProtNLM"/>
    </source>
</evidence>
<reference evidence="1 2" key="1">
    <citation type="submission" date="2023-10" db="EMBL/GenBank/DDBJ databases">
        <authorList>
            <person name="Maclean D."/>
            <person name="Macfadyen A."/>
        </authorList>
    </citation>
    <scope>NUCLEOTIDE SEQUENCE [LARGE SCALE GENOMIC DNA]</scope>
</reference>
<sequence length="104" mass="11424">MVLITTVHVHAGVMCHYRSARSNMHVGCIFTALSAAEASPGSDIRISNAILRCTITHWDTQAPHCLVNLLRHCDASPHAFLFMRRSRSSRKQCSGVLLGLQIVA</sequence>
<name>A0AAV1I8F1_9CHLO</name>
<dbReference type="AlphaFoldDB" id="A0AAV1I8F1"/>
<dbReference type="Proteomes" id="UP001314263">
    <property type="component" value="Unassembled WGS sequence"/>
</dbReference>